<dbReference type="EMBL" id="DACUGV010000003">
    <property type="protein sequence ID" value="HAT7592749.1"/>
    <property type="molecule type" value="Genomic_DNA"/>
</dbReference>
<reference evidence="1" key="1">
    <citation type="journal article" date="2018" name="Genome Biol.">
        <title>SKESA: strategic k-mer extension for scrupulous assemblies.</title>
        <authorList>
            <person name="Souvorov A."/>
            <person name="Agarwala R."/>
            <person name="Lipman D.J."/>
        </authorList>
    </citation>
    <scope>NUCLEOTIDE SEQUENCE</scope>
    <source>
        <strain evidence="1">RS189</strain>
    </source>
</reference>
<dbReference type="AlphaFoldDB" id="A0AA37Z961"/>
<reference evidence="1" key="2">
    <citation type="submission" date="2020-11" db="EMBL/GenBank/DDBJ databases">
        <authorList>
            <consortium name="NCBI Pathogen Detection Project"/>
        </authorList>
    </citation>
    <scope>NUCLEOTIDE SEQUENCE</scope>
    <source>
        <strain evidence="1">RS189</strain>
    </source>
</reference>
<dbReference type="Proteomes" id="UP000867745">
    <property type="component" value="Unassembled WGS sequence"/>
</dbReference>
<gene>
    <name evidence="1" type="ORF">JAW44_002505</name>
</gene>
<protein>
    <submittedName>
        <fullName evidence="1">Uncharacterized protein</fullName>
    </submittedName>
</protein>
<organism evidence="1 2">
    <name type="scientific">Citrobacter werkmanii</name>
    <dbReference type="NCBI Taxonomy" id="67827"/>
    <lineage>
        <taxon>Bacteria</taxon>
        <taxon>Pseudomonadati</taxon>
        <taxon>Pseudomonadota</taxon>
        <taxon>Gammaproteobacteria</taxon>
        <taxon>Enterobacterales</taxon>
        <taxon>Enterobacteriaceae</taxon>
        <taxon>Citrobacter</taxon>
        <taxon>Citrobacter freundii complex</taxon>
    </lineage>
</organism>
<proteinExistence type="predicted"/>
<evidence type="ECO:0000313" key="2">
    <source>
        <dbReference type="Proteomes" id="UP000867745"/>
    </source>
</evidence>
<name>A0AA37Z961_9ENTR</name>
<accession>A0AA37Z961</accession>
<sequence>MSAPTSIIGFQTYQPDPEDLCSLCGGNFGKASMIECKNKIHVCLECVGILSEIKKEREMKKRNETVLAIKNVLIASVKVDYGDDPRHSDALFIYDQICAGKIPGLKLE</sequence>
<comment type="caution">
    <text evidence="1">The sequence shown here is derived from an EMBL/GenBank/DDBJ whole genome shotgun (WGS) entry which is preliminary data.</text>
</comment>
<evidence type="ECO:0000313" key="1">
    <source>
        <dbReference type="EMBL" id="HAT7592749.1"/>
    </source>
</evidence>